<feature type="transmembrane region" description="Helical" evidence="7">
    <location>
        <begin position="6"/>
        <end position="28"/>
    </location>
</feature>
<dbReference type="InterPro" id="IPR052518">
    <property type="entry name" value="CHR_Transporter"/>
</dbReference>
<dbReference type="PANTHER" id="PTHR43663">
    <property type="entry name" value="CHROMATE TRANSPORT PROTEIN-RELATED"/>
    <property type="match status" value="1"/>
</dbReference>
<evidence type="ECO:0000256" key="1">
    <source>
        <dbReference type="ARBA" id="ARBA00004651"/>
    </source>
</evidence>
<dbReference type="EMBL" id="LJJC01000004">
    <property type="protein sequence ID" value="KQL55378.1"/>
    <property type="molecule type" value="Genomic_DNA"/>
</dbReference>
<dbReference type="AlphaFoldDB" id="A0A0Q3X053"/>
<dbReference type="PATRIC" id="fig|157838.3.peg.1199"/>
<dbReference type="GO" id="GO:0005886">
    <property type="term" value="C:plasma membrane"/>
    <property type="evidence" value="ECO:0007669"/>
    <property type="project" value="UniProtKB-SubCell"/>
</dbReference>
<protein>
    <submittedName>
        <fullName evidence="8">Chromate transporter</fullName>
    </submittedName>
</protein>
<comment type="similarity">
    <text evidence="2">Belongs to the chromate ion transporter (CHR) (TC 2.A.51) family.</text>
</comment>
<evidence type="ECO:0000256" key="6">
    <source>
        <dbReference type="ARBA" id="ARBA00023136"/>
    </source>
</evidence>
<dbReference type="Proteomes" id="UP000051888">
    <property type="component" value="Unassembled WGS sequence"/>
</dbReference>
<dbReference type="GO" id="GO:0015109">
    <property type="term" value="F:chromate transmembrane transporter activity"/>
    <property type="evidence" value="ECO:0007669"/>
    <property type="project" value="InterPro"/>
</dbReference>
<sequence>MKSWDIFVAFFRSGMLGYGGGLSAIPLMKREVVDIYKWMEEEEFSDILALANTLPGPINTKMSGYIGWRVGGFWGMMSALVGTVLPTVVLLIIFLTVLHEYKDKPWVNGMSRAVIPIAGVMLGVLTWDFIKKSKNTMGWTMTVILLVISIVVMQVLGIHPAILIVGLLVSALLSKNKKEEKQVKAS</sequence>
<evidence type="ECO:0000256" key="2">
    <source>
        <dbReference type="ARBA" id="ARBA00005262"/>
    </source>
</evidence>
<keyword evidence="9" id="KW-1185">Reference proteome</keyword>
<dbReference type="PANTHER" id="PTHR43663:SF1">
    <property type="entry name" value="CHROMATE TRANSPORTER"/>
    <property type="match status" value="1"/>
</dbReference>
<keyword evidence="6 7" id="KW-0472">Membrane</keyword>
<evidence type="ECO:0000256" key="3">
    <source>
        <dbReference type="ARBA" id="ARBA00022475"/>
    </source>
</evidence>
<comment type="subcellular location">
    <subcellularLocation>
        <location evidence="1">Cell membrane</location>
        <topology evidence="1">Multi-pass membrane protein</topology>
    </subcellularLocation>
</comment>
<name>A0A0Q3X053_9BACI</name>
<dbReference type="InterPro" id="IPR003370">
    <property type="entry name" value="Chromate_transpt"/>
</dbReference>
<dbReference type="RefSeq" id="WP_055741150.1">
    <property type="nucleotide sequence ID" value="NZ_JAAIWL010000004.1"/>
</dbReference>
<feature type="transmembrane region" description="Helical" evidence="7">
    <location>
        <begin position="110"/>
        <end position="130"/>
    </location>
</feature>
<evidence type="ECO:0000256" key="5">
    <source>
        <dbReference type="ARBA" id="ARBA00022989"/>
    </source>
</evidence>
<evidence type="ECO:0000313" key="8">
    <source>
        <dbReference type="EMBL" id="KQL55378.1"/>
    </source>
</evidence>
<evidence type="ECO:0000256" key="4">
    <source>
        <dbReference type="ARBA" id="ARBA00022692"/>
    </source>
</evidence>
<evidence type="ECO:0000256" key="7">
    <source>
        <dbReference type="SAM" id="Phobius"/>
    </source>
</evidence>
<accession>A0A0Q3X053</accession>
<comment type="caution">
    <text evidence="8">The sequence shown here is derived from an EMBL/GenBank/DDBJ whole genome shotgun (WGS) entry which is preliminary data.</text>
</comment>
<gene>
    <name evidence="8" type="ORF">AN964_05395</name>
</gene>
<organism evidence="8 9">
    <name type="scientific">Heyndrickxia shackletonii</name>
    <dbReference type="NCBI Taxonomy" id="157838"/>
    <lineage>
        <taxon>Bacteria</taxon>
        <taxon>Bacillati</taxon>
        <taxon>Bacillota</taxon>
        <taxon>Bacilli</taxon>
        <taxon>Bacillales</taxon>
        <taxon>Bacillaceae</taxon>
        <taxon>Heyndrickxia</taxon>
    </lineage>
</organism>
<evidence type="ECO:0000313" key="9">
    <source>
        <dbReference type="Proteomes" id="UP000051888"/>
    </source>
</evidence>
<reference evidence="8 9" key="1">
    <citation type="submission" date="2015-09" db="EMBL/GenBank/DDBJ databases">
        <title>Genome sequencing project for genomic taxonomy and phylogenomics of Bacillus-like bacteria.</title>
        <authorList>
            <person name="Liu B."/>
            <person name="Wang J."/>
            <person name="Zhu Y."/>
            <person name="Liu G."/>
            <person name="Chen Q."/>
            <person name="Chen Z."/>
            <person name="Lan J."/>
            <person name="Che J."/>
            <person name="Ge C."/>
            <person name="Shi H."/>
            <person name="Pan Z."/>
            <person name="Liu X."/>
        </authorList>
    </citation>
    <scope>NUCLEOTIDE SEQUENCE [LARGE SCALE GENOMIC DNA]</scope>
    <source>
        <strain evidence="8 9">LMG 18435</strain>
    </source>
</reference>
<dbReference type="Pfam" id="PF02417">
    <property type="entry name" value="Chromate_transp"/>
    <property type="match status" value="1"/>
</dbReference>
<feature type="transmembrane region" description="Helical" evidence="7">
    <location>
        <begin position="142"/>
        <end position="173"/>
    </location>
</feature>
<dbReference type="OrthoDB" id="9027281at2"/>
<keyword evidence="4 7" id="KW-0812">Transmembrane</keyword>
<feature type="transmembrane region" description="Helical" evidence="7">
    <location>
        <begin position="71"/>
        <end position="98"/>
    </location>
</feature>
<keyword evidence="5 7" id="KW-1133">Transmembrane helix</keyword>
<proteinExistence type="inferred from homology"/>
<keyword evidence="3" id="KW-1003">Cell membrane</keyword>
<dbReference type="STRING" id="157838.AN964_05395"/>